<evidence type="ECO:0000313" key="3">
    <source>
        <dbReference type="Proteomes" id="UP001372338"/>
    </source>
</evidence>
<feature type="compositionally biased region" description="Polar residues" evidence="1">
    <location>
        <begin position="1"/>
        <end position="30"/>
    </location>
</feature>
<feature type="compositionally biased region" description="Basic and acidic residues" evidence="1">
    <location>
        <begin position="36"/>
        <end position="47"/>
    </location>
</feature>
<reference evidence="2 3" key="1">
    <citation type="submission" date="2024-01" db="EMBL/GenBank/DDBJ databases">
        <title>The genomes of 5 underutilized Papilionoideae crops provide insights into root nodulation and disease resistanc.</title>
        <authorList>
            <person name="Yuan L."/>
        </authorList>
    </citation>
    <scope>NUCLEOTIDE SEQUENCE [LARGE SCALE GENOMIC DNA]</scope>
    <source>
        <strain evidence="2">ZHUSHIDOU_FW_LH</strain>
        <tissue evidence="2">Leaf</tissue>
    </source>
</reference>
<dbReference type="PANTHER" id="PTHR34207:SF2">
    <property type="entry name" value="PROTEIN BIC1"/>
    <property type="match status" value="1"/>
</dbReference>
<evidence type="ECO:0000256" key="1">
    <source>
        <dbReference type="SAM" id="MobiDB-lite"/>
    </source>
</evidence>
<sequence length="154" mass="17190">MAHQSSSAESNDKIPSQTFDLNNNMEQQQEGPLLLSHDDAGDRDNKDVTTQNPSASKTHLKNNERTTLKEVVEDESVEAEDSGREKLKRHRVEVAGSVWIPDMWGQEELLKDWIDCTTAFDATLVPSRITSAREALVQEGRKVNAAGLSIENRC</sequence>
<protein>
    <recommendedName>
        <fullName evidence="4">Protein BIC1</fullName>
    </recommendedName>
</protein>
<dbReference type="Proteomes" id="UP001372338">
    <property type="component" value="Unassembled WGS sequence"/>
</dbReference>
<comment type="caution">
    <text evidence="2">The sequence shown here is derived from an EMBL/GenBank/DDBJ whole genome shotgun (WGS) entry which is preliminary data.</text>
</comment>
<feature type="compositionally biased region" description="Basic and acidic residues" evidence="1">
    <location>
        <begin position="61"/>
        <end position="71"/>
    </location>
</feature>
<accession>A0AAN9HMR9</accession>
<evidence type="ECO:0000313" key="2">
    <source>
        <dbReference type="EMBL" id="KAK7244905.1"/>
    </source>
</evidence>
<dbReference type="AlphaFoldDB" id="A0AAN9HMR9"/>
<dbReference type="GO" id="GO:0009785">
    <property type="term" value="P:blue light signaling pathway"/>
    <property type="evidence" value="ECO:0007669"/>
    <property type="project" value="InterPro"/>
</dbReference>
<evidence type="ECO:0008006" key="4">
    <source>
        <dbReference type="Google" id="ProtNLM"/>
    </source>
</evidence>
<keyword evidence="3" id="KW-1185">Reference proteome</keyword>
<feature type="compositionally biased region" description="Polar residues" evidence="1">
    <location>
        <begin position="48"/>
        <end position="57"/>
    </location>
</feature>
<gene>
    <name evidence="2" type="ORF">RIF29_39734</name>
</gene>
<organism evidence="2 3">
    <name type="scientific">Crotalaria pallida</name>
    <name type="common">Smooth rattlebox</name>
    <name type="synonym">Crotalaria striata</name>
    <dbReference type="NCBI Taxonomy" id="3830"/>
    <lineage>
        <taxon>Eukaryota</taxon>
        <taxon>Viridiplantae</taxon>
        <taxon>Streptophyta</taxon>
        <taxon>Embryophyta</taxon>
        <taxon>Tracheophyta</taxon>
        <taxon>Spermatophyta</taxon>
        <taxon>Magnoliopsida</taxon>
        <taxon>eudicotyledons</taxon>
        <taxon>Gunneridae</taxon>
        <taxon>Pentapetalae</taxon>
        <taxon>rosids</taxon>
        <taxon>fabids</taxon>
        <taxon>Fabales</taxon>
        <taxon>Fabaceae</taxon>
        <taxon>Papilionoideae</taxon>
        <taxon>50 kb inversion clade</taxon>
        <taxon>genistoids sensu lato</taxon>
        <taxon>core genistoids</taxon>
        <taxon>Crotalarieae</taxon>
        <taxon>Crotalaria</taxon>
    </lineage>
</organism>
<dbReference type="CDD" id="cd22645">
    <property type="entry name" value="BIC1_CID"/>
    <property type="match status" value="1"/>
</dbReference>
<dbReference type="EMBL" id="JAYWIO010000008">
    <property type="protein sequence ID" value="KAK7244905.1"/>
    <property type="molecule type" value="Genomic_DNA"/>
</dbReference>
<dbReference type="PANTHER" id="PTHR34207">
    <property type="entry name" value="PROTEIN BIC1"/>
    <property type="match status" value="1"/>
</dbReference>
<proteinExistence type="predicted"/>
<dbReference type="InterPro" id="IPR040374">
    <property type="entry name" value="BIC"/>
</dbReference>
<feature type="region of interest" description="Disordered" evidence="1">
    <location>
        <begin position="1"/>
        <end position="85"/>
    </location>
</feature>
<name>A0AAN9HMR9_CROPI</name>